<evidence type="ECO:0000313" key="7">
    <source>
        <dbReference type="Proteomes" id="UP000230605"/>
    </source>
</evidence>
<dbReference type="InterPro" id="IPR036291">
    <property type="entry name" value="NAD(P)-bd_dom_sf"/>
</dbReference>
<dbReference type="PRINTS" id="PR00081">
    <property type="entry name" value="GDHRDH"/>
</dbReference>
<evidence type="ECO:0000313" key="8">
    <source>
        <dbReference type="Proteomes" id="UP001302367"/>
    </source>
</evidence>
<keyword evidence="2" id="KW-0521">NADP</keyword>
<dbReference type="InterPro" id="IPR020904">
    <property type="entry name" value="Sc_DH/Rdtase_CS"/>
</dbReference>
<organism evidence="5 7">
    <name type="scientific">Cercospora beticola</name>
    <name type="common">Sugarbeet leaf spot fungus</name>
    <dbReference type="NCBI Taxonomy" id="122368"/>
    <lineage>
        <taxon>Eukaryota</taxon>
        <taxon>Fungi</taxon>
        <taxon>Dikarya</taxon>
        <taxon>Ascomycota</taxon>
        <taxon>Pezizomycotina</taxon>
        <taxon>Dothideomycetes</taxon>
        <taxon>Dothideomycetidae</taxon>
        <taxon>Mycosphaerellales</taxon>
        <taxon>Mycosphaerellaceae</taxon>
        <taxon>Cercospora</taxon>
    </lineage>
</organism>
<evidence type="ECO:0000256" key="3">
    <source>
        <dbReference type="ARBA" id="ARBA00023002"/>
    </source>
</evidence>
<sequence>MRSKAPEEIESRNVFDISYVTAVLTGAGSGIGLMIAQALVANGAKVYVVDRRKDALEVVTAIYNTGPGVMIPLVADISVKEEVMELAQHIGSIEGNGIQLLINNAGIALDHQTRFAENGQPCLKDAHAISEHFLRSTPSDWSKSFETNVMGGFLMSMAFLPLLEKGSGIFNGHTSSIINMSSNSAFLKDTCRGYISYAASKAGTVHLSRMLASLLTETSVRVNQIAPGTFPSEMTTGCSGADQKSVMNRPVVNASGRAGKESDIAGTILLLASVAGSFYNHQILFPDGGETLIVPAAI</sequence>
<dbReference type="AlphaFoldDB" id="A0A2G5IBA6"/>
<evidence type="ECO:0000256" key="4">
    <source>
        <dbReference type="RuleBase" id="RU000363"/>
    </source>
</evidence>
<evidence type="ECO:0000256" key="1">
    <source>
        <dbReference type="ARBA" id="ARBA00006484"/>
    </source>
</evidence>
<dbReference type="Gene3D" id="3.40.50.720">
    <property type="entry name" value="NAD(P)-binding Rossmann-like Domain"/>
    <property type="match status" value="1"/>
</dbReference>
<keyword evidence="3" id="KW-0560">Oxidoreductase</keyword>
<comment type="similarity">
    <text evidence="1 4">Belongs to the short-chain dehydrogenases/reductases (SDR) family.</text>
</comment>
<dbReference type="EMBL" id="CP134184">
    <property type="protein sequence ID" value="WPA95407.1"/>
    <property type="molecule type" value="Genomic_DNA"/>
</dbReference>
<dbReference type="PANTHER" id="PTHR43618">
    <property type="entry name" value="7-ALPHA-HYDROXYSTEROID DEHYDROGENASE"/>
    <property type="match status" value="1"/>
</dbReference>
<dbReference type="Proteomes" id="UP001302367">
    <property type="component" value="Chromosome 1"/>
</dbReference>
<dbReference type="SUPFAM" id="SSF51735">
    <property type="entry name" value="NAD(P)-binding Rossmann-fold domains"/>
    <property type="match status" value="1"/>
</dbReference>
<dbReference type="Pfam" id="PF00106">
    <property type="entry name" value="adh_short"/>
    <property type="match status" value="1"/>
</dbReference>
<reference evidence="5 7" key="1">
    <citation type="submission" date="2015-10" db="EMBL/GenBank/DDBJ databases">
        <title>The cercosporin biosynthetic gene cluster was horizontally transferred to several fungal lineages and shown to be expanded in Cercospora beticola based on microsynteny with recipient genomes.</title>
        <authorList>
            <person name="De Jonge R."/>
            <person name="Ebert M.K."/>
            <person name="Suttle J.C."/>
            <person name="Jurick Ii W.M."/>
            <person name="Secor G.A."/>
            <person name="Thomma B.P."/>
            <person name="Van De Peer Y."/>
            <person name="Bolton M.D."/>
        </authorList>
    </citation>
    <scope>NUCLEOTIDE SEQUENCE [LARGE SCALE GENOMIC DNA]</scope>
    <source>
        <strain evidence="5 7">09-40</strain>
    </source>
</reference>
<evidence type="ECO:0000313" key="6">
    <source>
        <dbReference type="EMBL" id="WPA95407.1"/>
    </source>
</evidence>
<reference evidence="6 8" key="2">
    <citation type="submission" date="2023-09" db="EMBL/GenBank/DDBJ databases">
        <title>Complete-Gapless Cercospora beticola genome.</title>
        <authorList>
            <person name="Wyatt N.A."/>
            <person name="Spanner R.E."/>
            <person name="Bolton M.D."/>
        </authorList>
    </citation>
    <scope>NUCLEOTIDE SEQUENCE [LARGE SCALE GENOMIC DNA]</scope>
    <source>
        <strain evidence="6">Cb09-40</strain>
    </source>
</reference>
<dbReference type="GO" id="GO:0016491">
    <property type="term" value="F:oxidoreductase activity"/>
    <property type="evidence" value="ECO:0007669"/>
    <property type="project" value="UniProtKB-KW"/>
</dbReference>
<dbReference type="EMBL" id="LKMD01000100">
    <property type="protein sequence ID" value="PIB01982.1"/>
    <property type="molecule type" value="Genomic_DNA"/>
</dbReference>
<dbReference type="Proteomes" id="UP000230605">
    <property type="component" value="Chromosome 1"/>
</dbReference>
<dbReference type="OrthoDB" id="2898618at2759"/>
<dbReference type="PANTHER" id="PTHR43618:SF4">
    <property type="entry name" value="SHORT CHAIN DEHYDROGENASE_REDUCTASE FAMILY (AFU_ORTHOLOGUE AFUA_7G04540)"/>
    <property type="match status" value="1"/>
</dbReference>
<gene>
    <name evidence="5" type="ORF">CB0940_00006</name>
    <name evidence="6" type="ORF">RHO25_000006</name>
</gene>
<dbReference type="CDD" id="cd05233">
    <property type="entry name" value="SDR_c"/>
    <property type="match status" value="1"/>
</dbReference>
<evidence type="ECO:0000256" key="2">
    <source>
        <dbReference type="ARBA" id="ARBA00022857"/>
    </source>
</evidence>
<protein>
    <submittedName>
        <fullName evidence="5">Estradiol 17-beta-dehydrogenase 8</fullName>
    </submittedName>
</protein>
<dbReference type="PRINTS" id="PR00080">
    <property type="entry name" value="SDRFAMILY"/>
</dbReference>
<dbReference type="InterPro" id="IPR002347">
    <property type="entry name" value="SDR_fam"/>
</dbReference>
<dbReference type="PROSITE" id="PS00061">
    <property type="entry name" value="ADH_SHORT"/>
    <property type="match status" value="1"/>
</dbReference>
<accession>A0A2G5IBA6</accession>
<keyword evidence="8" id="KW-1185">Reference proteome</keyword>
<dbReference type="InterPro" id="IPR052178">
    <property type="entry name" value="Sec_Metab_Biosynth_SDR"/>
</dbReference>
<evidence type="ECO:0000313" key="5">
    <source>
        <dbReference type="EMBL" id="PIB01982.1"/>
    </source>
</evidence>
<proteinExistence type="inferred from homology"/>
<name>A0A2G5IBA6_CERBT</name>